<organism evidence="2 3">
    <name type="scientific">Arthrobotrys flagrans</name>
    <name type="common">Nematode-trapping fungus</name>
    <name type="synonym">Trichothecium flagrans</name>
    <dbReference type="NCBI Taxonomy" id="97331"/>
    <lineage>
        <taxon>Eukaryota</taxon>
        <taxon>Fungi</taxon>
        <taxon>Dikarya</taxon>
        <taxon>Ascomycota</taxon>
        <taxon>Pezizomycotina</taxon>
        <taxon>Orbiliomycetes</taxon>
        <taxon>Orbiliales</taxon>
        <taxon>Orbiliaceae</taxon>
        <taxon>Arthrobotrys</taxon>
    </lineage>
</organism>
<name>A0A437AGX8_ARTFL</name>
<proteinExistence type="predicted"/>
<dbReference type="EMBL" id="SAEB01000001">
    <property type="protein sequence ID" value="RVD90394.1"/>
    <property type="molecule type" value="Genomic_DNA"/>
</dbReference>
<dbReference type="VEuPathDB" id="FungiDB:DFL_001360"/>
<dbReference type="GeneID" id="93583671"/>
<accession>A0A437AGX8</accession>
<dbReference type="RefSeq" id="XP_067495938.1">
    <property type="nucleotide sequence ID" value="XM_067629970.1"/>
</dbReference>
<comment type="caution">
    <text evidence="2">The sequence shown here is derived from an EMBL/GenBank/DDBJ whole genome shotgun (WGS) entry which is preliminary data.</text>
</comment>
<evidence type="ECO:0000313" key="3">
    <source>
        <dbReference type="Proteomes" id="UP000283090"/>
    </source>
</evidence>
<keyword evidence="3" id="KW-1185">Reference proteome</keyword>
<gene>
    <name evidence="2" type="ORF">DFL_001360</name>
</gene>
<evidence type="ECO:0000256" key="1">
    <source>
        <dbReference type="SAM" id="MobiDB-lite"/>
    </source>
</evidence>
<reference evidence="2 3" key="1">
    <citation type="submission" date="2019-01" db="EMBL/GenBank/DDBJ databases">
        <title>Intercellular communication is required for trap formation in the nematode-trapping fungus Duddingtonia flagrans.</title>
        <authorList>
            <person name="Youssar L."/>
            <person name="Wernet V."/>
            <person name="Hensel N."/>
            <person name="Hildebrandt H.-G."/>
            <person name="Fischer R."/>
        </authorList>
    </citation>
    <scope>NUCLEOTIDE SEQUENCE [LARGE SCALE GENOMIC DNA]</scope>
    <source>
        <strain evidence="2 3">CBS H-5679</strain>
    </source>
</reference>
<protein>
    <submittedName>
        <fullName evidence="2">Uncharacterized protein</fullName>
    </submittedName>
</protein>
<feature type="region of interest" description="Disordered" evidence="1">
    <location>
        <begin position="1"/>
        <end position="22"/>
    </location>
</feature>
<dbReference type="AlphaFoldDB" id="A0A437AGX8"/>
<evidence type="ECO:0000313" key="2">
    <source>
        <dbReference type="EMBL" id="RVD90394.1"/>
    </source>
</evidence>
<sequence length="108" mass="11892">MLAGGACSVKSKAGAKPAPQRGPDLEYGVQGMMFNFGLEILWSIDGNWWMDRWFTSTPTSTKISERGSLSVKRYVGKPFAPKFSDQKRRGGAADDTYISLRLDPGNTK</sequence>
<dbReference type="Proteomes" id="UP000283090">
    <property type="component" value="Unassembled WGS sequence"/>
</dbReference>